<evidence type="ECO:0000313" key="10">
    <source>
        <dbReference type="Proteomes" id="UP000019116"/>
    </source>
</evidence>
<dbReference type="InterPro" id="IPR008978">
    <property type="entry name" value="HSP20-like_chaperone"/>
</dbReference>
<comment type="similarity">
    <text evidence="4 5">Belongs to the small heat shock protein (HSP20) family.</text>
</comment>
<accession>A0A3B6JBW0</accession>
<dbReference type="SMR" id="A0A3B6JBW0"/>
<dbReference type="Gramene" id="TraesCS4D03G0020700.1">
    <property type="protein sequence ID" value="TraesCS4D03G0020700.1.CDS"/>
    <property type="gene ID" value="TraesCS4D03G0020700"/>
</dbReference>
<keyword evidence="3" id="KW-0611">Plant defense</keyword>
<dbReference type="OMA" id="GNGRWWQ"/>
<keyword evidence="10" id="KW-1185">Reference proteome</keyword>
<dbReference type="Gene3D" id="2.60.40.790">
    <property type="match status" value="1"/>
</dbReference>
<dbReference type="PANTHER" id="PTHR43670:SF89">
    <property type="entry name" value="OS03G0656000 PROTEIN"/>
    <property type="match status" value="1"/>
</dbReference>
<dbReference type="Gramene" id="TraesCS4D02G013000.1">
    <property type="protein sequence ID" value="TraesCS4D02G013000.1"/>
    <property type="gene ID" value="TraesCS4D02G013000"/>
</dbReference>
<feature type="region of interest" description="Disordered" evidence="6">
    <location>
        <begin position="106"/>
        <end position="207"/>
    </location>
</feature>
<evidence type="ECO:0000256" key="7">
    <source>
        <dbReference type="SAM" id="Phobius"/>
    </source>
</evidence>
<feature type="domain" description="SHSP" evidence="8">
    <location>
        <begin position="14"/>
        <end position="125"/>
    </location>
</feature>
<evidence type="ECO:0000313" key="9">
    <source>
        <dbReference type="EnsemblPlants" id="TraesCS4D02G013000.1"/>
    </source>
</evidence>
<reference evidence="9" key="1">
    <citation type="submission" date="2018-08" db="EMBL/GenBank/DDBJ databases">
        <authorList>
            <person name="Rossello M."/>
        </authorList>
    </citation>
    <scope>NUCLEOTIDE SEQUENCE [LARGE SCALE GENOMIC DNA]</scope>
    <source>
        <strain evidence="9">cv. Chinese Spring</strain>
    </source>
</reference>
<gene>
    <name evidence="9" type="primary">LOC123095613</name>
</gene>
<dbReference type="PROSITE" id="PS01031">
    <property type="entry name" value="SHSP"/>
    <property type="match status" value="1"/>
</dbReference>
<dbReference type="OrthoDB" id="1431247at2759"/>
<dbReference type="GO" id="GO:0034605">
    <property type="term" value="P:cellular response to heat"/>
    <property type="evidence" value="ECO:0000318"/>
    <property type="project" value="GO_Central"/>
</dbReference>
<keyword evidence="7" id="KW-0812">Transmembrane</keyword>
<comment type="subcellular location">
    <subcellularLocation>
        <location evidence="1">Cell membrane</location>
        <topology evidence="1">Single-pass membrane protein</topology>
    </subcellularLocation>
</comment>
<feature type="compositionally biased region" description="Pro residues" evidence="6">
    <location>
        <begin position="111"/>
        <end position="124"/>
    </location>
</feature>
<feature type="compositionally biased region" description="Basic and acidic residues" evidence="6">
    <location>
        <begin position="167"/>
        <end position="184"/>
    </location>
</feature>
<dbReference type="Gramene" id="TraesROB_scaffold_051024_01G000400.1">
    <property type="protein sequence ID" value="TraesROB_scaffold_051024_01G000400.1"/>
    <property type="gene ID" value="TraesROB_scaffold_051024_01G000400"/>
</dbReference>
<keyword evidence="7" id="KW-0472">Membrane</keyword>
<evidence type="ECO:0000259" key="8">
    <source>
        <dbReference type="PROSITE" id="PS01031"/>
    </source>
</evidence>
<dbReference type="PANTHER" id="PTHR43670">
    <property type="entry name" value="HEAT SHOCK PROTEIN 26"/>
    <property type="match status" value="1"/>
</dbReference>
<dbReference type="Gramene" id="TraesPARA_EIv1.0_1410900.1">
    <property type="protein sequence ID" value="TraesPARA_EIv1.0_1410900.1.CDS"/>
    <property type="gene ID" value="TraesPARA_EIv1.0_1410900"/>
</dbReference>
<evidence type="ECO:0000256" key="4">
    <source>
        <dbReference type="PROSITE-ProRule" id="PRU00285"/>
    </source>
</evidence>
<dbReference type="GO" id="GO:0006952">
    <property type="term" value="P:defense response"/>
    <property type="evidence" value="ECO:0007669"/>
    <property type="project" value="UniProtKB-KW"/>
</dbReference>
<evidence type="ECO:0000256" key="2">
    <source>
        <dbReference type="ARBA" id="ARBA00022475"/>
    </source>
</evidence>
<name>A0A3B6JBW0_WHEAT</name>
<proteinExistence type="inferred from homology"/>
<dbReference type="CDD" id="cd00298">
    <property type="entry name" value="ACD_sHsps_p23-like"/>
    <property type="match status" value="1"/>
</dbReference>
<dbReference type="RefSeq" id="XP_044373074.1">
    <property type="nucleotide sequence ID" value="XM_044517139.1"/>
</dbReference>
<dbReference type="GeneID" id="123095613"/>
<keyword evidence="2" id="KW-1003">Cell membrane</keyword>
<dbReference type="STRING" id="4565.A0A3B6JBW0"/>
<dbReference type="Gramene" id="TraesCLE_scaffold_035529_01G000400.1">
    <property type="protein sequence ID" value="TraesCLE_scaffold_035529_01G000400.1"/>
    <property type="gene ID" value="TraesCLE_scaffold_035529_01G000400"/>
</dbReference>
<dbReference type="Gramene" id="TraesCAD_scaffold_015581_01G000200.1">
    <property type="protein sequence ID" value="TraesCAD_scaffold_015581_01G000200.1"/>
    <property type="gene ID" value="TraesCAD_scaffold_015581_01G000200"/>
</dbReference>
<protein>
    <recommendedName>
        <fullName evidence="8">SHSP domain-containing protein</fullName>
    </recommendedName>
</protein>
<organism evidence="9">
    <name type="scientific">Triticum aestivum</name>
    <name type="common">Wheat</name>
    <dbReference type="NCBI Taxonomy" id="4565"/>
    <lineage>
        <taxon>Eukaryota</taxon>
        <taxon>Viridiplantae</taxon>
        <taxon>Streptophyta</taxon>
        <taxon>Embryophyta</taxon>
        <taxon>Tracheophyta</taxon>
        <taxon>Spermatophyta</taxon>
        <taxon>Magnoliopsida</taxon>
        <taxon>Liliopsida</taxon>
        <taxon>Poales</taxon>
        <taxon>Poaceae</taxon>
        <taxon>BOP clade</taxon>
        <taxon>Pooideae</taxon>
        <taxon>Triticodae</taxon>
        <taxon>Triticeae</taxon>
        <taxon>Triticinae</taxon>
        <taxon>Triticum</taxon>
    </lineage>
</organism>
<dbReference type="Proteomes" id="UP000019116">
    <property type="component" value="Chromosome 4D"/>
</dbReference>
<dbReference type="Gramene" id="TraesWEE_scaffold_049792_01G000400.1">
    <property type="protein sequence ID" value="TraesWEE_scaffold_049792_01G000400.1"/>
    <property type="gene ID" value="TraesWEE_scaffold_049792_01G000400"/>
</dbReference>
<dbReference type="GO" id="GO:0005886">
    <property type="term" value="C:plasma membrane"/>
    <property type="evidence" value="ECO:0007669"/>
    <property type="project" value="UniProtKB-SubCell"/>
</dbReference>
<dbReference type="InterPro" id="IPR002068">
    <property type="entry name" value="A-crystallin/Hsp20_dom"/>
</dbReference>
<sequence>MQAAAASAPAPRHRVYTAVEPRCEWARTADADTLVVDVSGFMKEELKVLYNTSRKLKVAGERPVGEGGGARWARFLKSFPVPKSVRAGGIRAVMDKEQAVLYVILPKGSSQPPPGPPPPPPPPSSSMAAQKEQQPGGALPLPHGERKGDGPSGGSSSNGGFWSAQEDAGKNRAEEKNAAPKETRIQIQEEEIGTPDAPRNDGGGDGDKRWWEKLTPLHVVGFIVIVLAVVGIGALYATLLL</sequence>
<evidence type="ECO:0000256" key="6">
    <source>
        <dbReference type="SAM" id="MobiDB-lite"/>
    </source>
</evidence>
<dbReference type="SUPFAM" id="SSF49764">
    <property type="entry name" value="HSP20-like chaperones"/>
    <property type="match status" value="1"/>
</dbReference>
<reference evidence="9" key="2">
    <citation type="submission" date="2018-10" db="UniProtKB">
        <authorList>
            <consortium name="EnsemblPlants"/>
        </authorList>
    </citation>
    <scope>IDENTIFICATION</scope>
</reference>
<keyword evidence="7" id="KW-1133">Transmembrane helix</keyword>
<dbReference type="EnsemblPlants" id="TraesCS4D02G013000.1">
    <property type="protein sequence ID" value="TraesCS4D02G013000.1"/>
    <property type="gene ID" value="TraesCS4D02G013000"/>
</dbReference>
<dbReference type="AlphaFoldDB" id="A0A3B6JBW0"/>
<dbReference type="Pfam" id="PF00011">
    <property type="entry name" value="HSP20"/>
    <property type="match status" value="1"/>
</dbReference>
<evidence type="ECO:0000256" key="3">
    <source>
        <dbReference type="ARBA" id="ARBA00022821"/>
    </source>
</evidence>
<evidence type="ECO:0000256" key="5">
    <source>
        <dbReference type="RuleBase" id="RU003616"/>
    </source>
</evidence>
<feature type="transmembrane region" description="Helical" evidence="7">
    <location>
        <begin position="217"/>
        <end position="239"/>
    </location>
</feature>
<evidence type="ECO:0000256" key="1">
    <source>
        <dbReference type="ARBA" id="ARBA00004162"/>
    </source>
</evidence>